<evidence type="ECO:0000313" key="2">
    <source>
        <dbReference type="EMBL" id="XBG61737.1"/>
    </source>
</evidence>
<dbReference type="EMBL" id="CP157199">
    <property type="protein sequence ID" value="XBG61737.1"/>
    <property type="molecule type" value="Genomic_DNA"/>
</dbReference>
<dbReference type="PROSITE" id="PS50925">
    <property type="entry name" value="BLUF"/>
    <property type="match status" value="1"/>
</dbReference>
<dbReference type="RefSeq" id="WP_347924492.1">
    <property type="nucleotide sequence ID" value="NZ_CP157199.1"/>
</dbReference>
<sequence length="135" mass="15751">MPHTLCYVSSAKNLLSNLDIEHLFRVNKRNNTELNISGILVYNHGNFLQILEGDEQMVNMIFKKISQDQRHTNIIKLIDTTIEERIFVDYVSGFVIVENSKTLDQLKKYLKWIKKAELNSVDKIINIVENFIAKK</sequence>
<feature type="domain" description="BLUF" evidence="1">
    <location>
        <begin position="2"/>
        <end position="93"/>
    </location>
</feature>
<accession>A0AAU7BU99</accession>
<reference evidence="2" key="1">
    <citation type="submission" date="2024-05" db="EMBL/GenBank/DDBJ databases">
        <title>Pontimicrobium maritimus sp. nov., isolated form sea water.</title>
        <authorList>
            <person name="Muhammad N."/>
            <person name="Vuong T.Q."/>
            <person name="Han H.L."/>
            <person name="Kim S.-G."/>
        </authorList>
    </citation>
    <scope>NUCLEOTIDE SEQUENCE</scope>
    <source>
        <strain evidence="2">SW4</strain>
    </source>
</reference>
<gene>
    <name evidence="2" type="ORF">ABGB03_02275</name>
</gene>
<evidence type="ECO:0000259" key="1">
    <source>
        <dbReference type="PROSITE" id="PS50925"/>
    </source>
</evidence>
<dbReference type="SMART" id="SM01034">
    <property type="entry name" value="BLUF"/>
    <property type="match status" value="1"/>
</dbReference>
<dbReference type="InterPro" id="IPR036046">
    <property type="entry name" value="Acylphosphatase-like_dom_sf"/>
</dbReference>
<organism evidence="2">
    <name type="scientific">Pontimicrobium sp. SW4</name>
    <dbReference type="NCBI Taxonomy" id="3153519"/>
    <lineage>
        <taxon>Bacteria</taxon>
        <taxon>Pseudomonadati</taxon>
        <taxon>Bacteroidota</taxon>
        <taxon>Flavobacteriia</taxon>
        <taxon>Flavobacteriales</taxon>
        <taxon>Flavobacteriaceae</taxon>
        <taxon>Pontimicrobium</taxon>
    </lineage>
</organism>
<dbReference type="GO" id="GO:0071949">
    <property type="term" value="F:FAD binding"/>
    <property type="evidence" value="ECO:0007669"/>
    <property type="project" value="InterPro"/>
</dbReference>
<dbReference type="GO" id="GO:0009882">
    <property type="term" value="F:blue light photoreceptor activity"/>
    <property type="evidence" value="ECO:0007669"/>
    <property type="project" value="InterPro"/>
</dbReference>
<protein>
    <submittedName>
        <fullName evidence="2">BLUF domain-containing protein</fullName>
    </submittedName>
</protein>
<name>A0AAU7BU99_9FLAO</name>
<dbReference type="AlphaFoldDB" id="A0AAU7BU99"/>
<dbReference type="Pfam" id="PF04940">
    <property type="entry name" value="BLUF"/>
    <property type="match status" value="1"/>
</dbReference>
<dbReference type="InterPro" id="IPR007024">
    <property type="entry name" value="BLUF_domain"/>
</dbReference>
<proteinExistence type="predicted"/>
<dbReference type="Gene3D" id="3.30.70.100">
    <property type="match status" value="1"/>
</dbReference>
<dbReference type="SUPFAM" id="SSF54975">
    <property type="entry name" value="Acylphosphatase/BLUF domain-like"/>
    <property type="match status" value="1"/>
</dbReference>